<sequence length="267" mass="29606">MSRRPGQAGPQGGAPRLISPSLVEEMRTNNRPVSKPLRAERAFAAAAPPKPFSLRHHKGWQKKEGAYKRPREAGGNPRRVHRRRHRAEPSRAVARVERLSQLQEIVTPLAPIREVENVNSEPRVPENDEQAIDVETDLLLRRRSWVVRSPQFKMPSLTHTMGAVIQWTIRITSAPISSLQGWKTPPCAAVFHSPQGDARFGFTASLRGTIGSFVSSRISSWLDMHRADGREAAVASLPHKSEAGENPRALPRIAVAEAGRIPGSPRR</sequence>
<keyword evidence="3" id="KW-1185">Reference proteome</keyword>
<gene>
    <name evidence="2" type="ORF">Nepgr_006159</name>
</gene>
<feature type="region of interest" description="Disordered" evidence="1">
    <location>
        <begin position="1"/>
        <end position="91"/>
    </location>
</feature>
<proteinExistence type="predicted"/>
<dbReference type="EMBL" id="BSYO01000005">
    <property type="protein sequence ID" value="GMH04320.1"/>
    <property type="molecule type" value="Genomic_DNA"/>
</dbReference>
<protein>
    <submittedName>
        <fullName evidence="2">Uncharacterized protein</fullName>
    </submittedName>
</protein>
<evidence type="ECO:0000313" key="3">
    <source>
        <dbReference type="Proteomes" id="UP001279734"/>
    </source>
</evidence>
<evidence type="ECO:0000313" key="2">
    <source>
        <dbReference type="EMBL" id="GMH04320.1"/>
    </source>
</evidence>
<feature type="region of interest" description="Disordered" evidence="1">
    <location>
        <begin position="238"/>
        <end position="267"/>
    </location>
</feature>
<evidence type="ECO:0000256" key="1">
    <source>
        <dbReference type="SAM" id="MobiDB-lite"/>
    </source>
</evidence>
<reference evidence="2" key="1">
    <citation type="submission" date="2023-05" db="EMBL/GenBank/DDBJ databases">
        <title>Nepenthes gracilis genome sequencing.</title>
        <authorList>
            <person name="Fukushima K."/>
        </authorList>
    </citation>
    <scope>NUCLEOTIDE SEQUENCE</scope>
    <source>
        <strain evidence="2">SING2019-196</strain>
    </source>
</reference>
<feature type="compositionally biased region" description="Basic and acidic residues" evidence="1">
    <location>
        <begin position="61"/>
        <end position="72"/>
    </location>
</feature>
<organism evidence="2 3">
    <name type="scientific">Nepenthes gracilis</name>
    <name type="common">Slender pitcher plant</name>
    <dbReference type="NCBI Taxonomy" id="150966"/>
    <lineage>
        <taxon>Eukaryota</taxon>
        <taxon>Viridiplantae</taxon>
        <taxon>Streptophyta</taxon>
        <taxon>Embryophyta</taxon>
        <taxon>Tracheophyta</taxon>
        <taxon>Spermatophyta</taxon>
        <taxon>Magnoliopsida</taxon>
        <taxon>eudicotyledons</taxon>
        <taxon>Gunneridae</taxon>
        <taxon>Pentapetalae</taxon>
        <taxon>Caryophyllales</taxon>
        <taxon>Nepenthaceae</taxon>
        <taxon>Nepenthes</taxon>
    </lineage>
</organism>
<dbReference type="AlphaFoldDB" id="A0AAD3XH52"/>
<dbReference type="Proteomes" id="UP001279734">
    <property type="component" value="Unassembled WGS sequence"/>
</dbReference>
<feature type="compositionally biased region" description="Low complexity" evidence="1">
    <location>
        <begin position="1"/>
        <end position="16"/>
    </location>
</feature>
<name>A0AAD3XH52_NEPGR</name>
<comment type="caution">
    <text evidence="2">The sequence shown here is derived from an EMBL/GenBank/DDBJ whole genome shotgun (WGS) entry which is preliminary data.</text>
</comment>
<accession>A0AAD3XH52</accession>